<evidence type="ECO:0000256" key="1">
    <source>
        <dbReference type="ARBA" id="ARBA00004123"/>
    </source>
</evidence>
<dbReference type="InterPro" id="IPR050560">
    <property type="entry name" value="MYB_TF"/>
</dbReference>
<dbReference type="Gene3D" id="1.10.10.60">
    <property type="entry name" value="Homeodomain-like"/>
    <property type="match status" value="2"/>
</dbReference>
<feature type="domain" description="Myb-like" evidence="3">
    <location>
        <begin position="184"/>
        <end position="235"/>
    </location>
</feature>
<keyword evidence="2" id="KW-0539">Nucleus</keyword>
<name>A0ABU6Q3H7_9FABA</name>
<dbReference type="CDD" id="cd00167">
    <property type="entry name" value="SANT"/>
    <property type="match status" value="2"/>
</dbReference>
<gene>
    <name evidence="5" type="ORF">PIB30_000781</name>
</gene>
<feature type="domain" description="HTH myb-type" evidence="4">
    <location>
        <begin position="286"/>
        <end position="332"/>
    </location>
</feature>
<proteinExistence type="predicted"/>
<dbReference type="InterPro" id="IPR017930">
    <property type="entry name" value="Myb_dom"/>
</dbReference>
<comment type="subcellular location">
    <subcellularLocation>
        <location evidence="1">Nucleus</location>
    </subcellularLocation>
</comment>
<evidence type="ECO:0000259" key="3">
    <source>
        <dbReference type="PROSITE" id="PS50090"/>
    </source>
</evidence>
<feature type="domain" description="HTH myb-type" evidence="4">
    <location>
        <begin position="188"/>
        <end position="239"/>
    </location>
</feature>
<dbReference type="InterPro" id="IPR001005">
    <property type="entry name" value="SANT/Myb"/>
</dbReference>
<dbReference type="EMBL" id="JASCZI010000002">
    <property type="protein sequence ID" value="MED6105994.1"/>
    <property type="molecule type" value="Genomic_DNA"/>
</dbReference>
<dbReference type="InterPro" id="IPR009057">
    <property type="entry name" value="Homeodomain-like_sf"/>
</dbReference>
<reference evidence="5 6" key="1">
    <citation type="journal article" date="2023" name="Plants (Basel)">
        <title>Bridging the Gap: Combining Genomics and Transcriptomics Approaches to Understand Stylosanthes scabra, an Orphan Legume from the Brazilian Caatinga.</title>
        <authorList>
            <person name="Ferreira-Neto J.R.C."/>
            <person name="da Silva M.D."/>
            <person name="Binneck E."/>
            <person name="de Melo N.F."/>
            <person name="da Silva R.H."/>
            <person name="de Melo A.L.T.M."/>
            <person name="Pandolfi V."/>
            <person name="Bustamante F.O."/>
            <person name="Brasileiro-Vidal A.C."/>
            <person name="Benko-Iseppon A.M."/>
        </authorList>
    </citation>
    <scope>NUCLEOTIDE SEQUENCE [LARGE SCALE GENOMIC DNA]</scope>
    <source>
        <tissue evidence="5">Leaves</tissue>
    </source>
</reference>
<dbReference type="SUPFAM" id="SSF46689">
    <property type="entry name" value="Homeodomain-like"/>
    <property type="match status" value="1"/>
</dbReference>
<evidence type="ECO:0000313" key="6">
    <source>
        <dbReference type="Proteomes" id="UP001341840"/>
    </source>
</evidence>
<dbReference type="PROSITE" id="PS51294">
    <property type="entry name" value="HTH_MYB"/>
    <property type="match status" value="2"/>
</dbReference>
<organism evidence="5 6">
    <name type="scientific">Stylosanthes scabra</name>
    <dbReference type="NCBI Taxonomy" id="79078"/>
    <lineage>
        <taxon>Eukaryota</taxon>
        <taxon>Viridiplantae</taxon>
        <taxon>Streptophyta</taxon>
        <taxon>Embryophyta</taxon>
        <taxon>Tracheophyta</taxon>
        <taxon>Spermatophyta</taxon>
        <taxon>Magnoliopsida</taxon>
        <taxon>eudicotyledons</taxon>
        <taxon>Gunneridae</taxon>
        <taxon>Pentapetalae</taxon>
        <taxon>rosids</taxon>
        <taxon>fabids</taxon>
        <taxon>Fabales</taxon>
        <taxon>Fabaceae</taxon>
        <taxon>Papilionoideae</taxon>
        <taxon>50 kb inversion clade</taxon>
        <taxon>dalbergioids sensu lato</taxon>
        <taxon>Dalbergieae</taxon>
        <taxon>Pterocarpus clade</taxon>
        <taxon>Stylosanthes</taxon>
    </lineage>
</organism>
<dbReference type="PANTHER" id="PTHR45614">
    <property type="entry name" value="MYB PROTEIN-RELATED"/>
    <property type="match status" value="1"/>
</dbReference>
<evidence type="ECO:0000313" key="5">
    <source>
        <dbReference type="EMBL" id="MED6105994.1"/>
    </source>
</evidence>
<accession>A0ABU6Q3H7</accession>
<evidence type="ECO:0000256" key="2">
    <source>
        <dbReference type="ARBA" id="ARBA00023242"/>
    </source>
</evidence>
<dbReference type="Proteomes" id="UP001341840">
    <property type="component" value="Unassembled WGS sequence"/>
</dbReference>
<keyword evidence="6" id="KW-1185">Reference proteome</keyword>
<feature type="domain" description="Myb-like" evidence="3">
    <location>
        <begin position="286"/>
        <end position="328"/>
    </location>
</feature>
<protein>
    <submittedName>
        <fullName evidence="5">Uncharacterized protein</fullName>
    </submittedName>
</protein>
<evidence type="ECO:0000259" key="4">
    <source>
        <dbReference type="PROSITE" id="PS51294"/>
    </source>
</evidence>
<dbReference type="SMART" id="SM00717">
    <property type="entry name" value="SANT"/>
    <property type="match status" value="2"/>
</dbReference>
<dbReference type="PROSITE" id="PS50090">
    <property type="entry name" value="MYB_LIKE"/>
    <property type="match status" value="2"/>
</dbReference>
<dbReference type="PANTHER" id="PTHR45614:SF285">
    <property type="entry name" value="TRANSCRIPTION FACTOR MYB98"/>
    <property type="match status" value="1"/>
</dbReference>
<sequence length="490" mass="55505">MNLDTNNNLRENHVLMLQQMDLHENYFKPNLKANNLPFEAPSSQNNFMQDFHNNDHHHHFNHVNGSSSSNPLNINPFGNLTSCVCSQGDLELFEGKHFVESDNGGGGSHNDVMNNFQYEGYSLNLPRKNQLDVILAEQGYSHFNPLETKPLNFVAPDEVSCISPAKDNGASLTTSRRAFKAHKKLNMVKGQWTAEEDRLLSQLVEQYGVRKWSHIAQTLPGRIGKQCRERWHNHLRPDIKPTSSVKQEPRLRILPYVCSNPLPKGKSNSDPQWKPAGHGIAWKEIWTDEEDKILIEAHKEIGNKWAEIAKRLAGRSENSIKNHWNATKRRQNSKRKCRSSKYPRNTLLQDYIKSLNLDNNNPPINNTKRSSPNKAMINNTSTSKAIVIAPAQSNSDRMVPNYDFNDVPGLCFDDNLFIQEGCGIDSLLDDVPCAPTMDDHEGFDDGKMQQCSSNNNNNPHAVKEEMDLVEIMSHQGSVLGSFPRTLNPIQ</sequence>
<comment type="caution">
    <text evidence="5">The sequence shown here is derived from an EMBL/GenBank/DDBJ whole genome shotgun (WGS) entry which is preliminary data.</text>
</comment>
<dbReference type="Pfam" id="PF00249">
    <property type="entry name" value="Myb_DNA-binding"/>
    <property type="match status" value="2"/>
</dbReference>